<feature type="compositionally biased region" description="Acidic residues" evidence="1">
    <location>
        <begin position="261"/>
        <end position="270"/>
    </location>
</feature>
<protein>
    <submittedName>
        <fullName evidence="2">Uncharacterized protein</fullName>
    </submittedName>
</protein>
<feature type="compositionally biased region" description="Polar residues" evidence="1">
    <location>
        <begin position="140"/>
        <end position="151"/>
    </location>
</feature>
<evidence type="ECO:0000313" key="2">
    <source>
        <dbReference type="EMBL" id="UJO11677.1"/>
    </source>
</evidence>
<evidence type="ECO:0000256" key="1">
    <source>
        <dbReference type="SAM" id="MobiDB-lite"/>
    </source>
</evidence>
<feature type="compositionally biased region" description="Polar residues" evidence="1">
    <location>
        <begin position="214"/>
        <end position="223"/>
    </location>
</feature>
<feature type="compositionally biased region" description="Low complexity" evidence="1">
    <location>
        <begin position="385"/>
        <end position="397"/>
    </location>
</feature>
<dbReference type="GeneID" id="71980626"/>
<feature type="compositionally biased region" description="Basic and acidic residues" evidence="1">
    <location>
        <begin position="365"/>
        <end position="375"/>
    </location>
</feature>
<dbReference type="KEGG" id="ffu:CLAFUR5_00748"/>
<feature type="compositionally biased region" description="Basic and acidic residues" evidence="1">
    <location>
        <begin position="86"/>
        <end position="107"/>
    </location>
</feature>
<feature type="region of interest" description="Disordered" evidence="1">
    <location>
        <begin position="529"/>
        <end position="571"/>
    </location>
</feature>
<dbReference type="EMBL" id="CP090163">
    <property type="protein sequence ID" value="UJO11677.1"/>
    <property type="molecule type" value="Genomic_DNA"/>
</dbReference>
<feature type="compositionally biased region" description="Basic and acidic residues" evidence="1">
    <location>
        <begin position="37"/>
        <end position="50"/>
    </location>
</feature>
<feature type="compositionally biased region" description="Basic and acidic residues" evidence="1">
    <location>
        <begin position="12"/>
        <end position="27"/>
    </location>
</feature>
<feature type="compositionally biased region" description="Low complexity" evidence="1">
    <location>
        <begin position="531"/>
        <end position="549"/>
    </location>
</feature>
<dbReference type="AlphaFoldDB" id="A0A9Q8L6C3"/>
<keyword evidence="3" id="KW-1185">Reference proteome</keyword>
<feature type="compositionally biased region" description="Polar residues" evidence="1">
    <location>
        <begin position="343"/>
        <end position="352"/>
    </location>
</feature>
<feature type="compositionally biased region" description="Basic residues" evidence="1">
    <location>
        <begin position="60"/>
        <end position="74"/>
    </location>
</feature>
<name>A0A9Q8L6C3_PASFU</name>
<organism evidence="2 3">
    <name type="scientific">Passalora fulva</name>
    <name type="common">Tomato leaf mold</name>
    <name type="synonym">Cladosporium fulvum</name>
    <dbReference type="NCBI Taxonomy" id="5499"/>
    <lineage>
        <taxon>Eukaryota</taxon>
        <taxon>Fungi</taxon>
        <taxon>Dikarya</taxon>
        <taxon>Ascomycota</taxon>
        <taxon>Pezizomycotina</taxon>
        <taxon>Dothideomycetes</taxon>
        <taxon>Dothideomycetidae</taxon>
        <taxon>Mycosphaerellales</taxon>
        <taxon>Mycosphaerellaceae</taxon>
        <taxon>Fulvia</taxon>
    </lineage>
</organism>
<proteinExistence type="predicted"/>
<dbReference type="OMA" id="GYQDWYT"/>
<feature type="compositionally biased region" description="Polar residues" evidence="1">
    <location>
        <begin position="477"/>
        <end position="487"/>
    </location>
</feature>
<accession>A0A9Q8L6C3</accession>
<dbReference type="OrthoDB" id="5296at2759"/>
<feature type="compositionally biased region" description="Low complexity" evidence="1">
    <location>
        <begin position="195"/>
        <end position="211"/>
    </location>
</feature>
<reference evidence="2" key="1">
    <citation type="submission" date="2021-12" db="EMBL/GenBank/DDBJ databases">
        <authorList>
            <person name="Zaccaron A."/>
            <person name="Stergiopoulos I."/>
        </authorList>
    </citation>
    <scope>NUCLEOTIDE SEQUENCE</scope>
    <source>
        <strain evidence="2">Race5_Kim</strain>
    </source>
</reference>
<dbReference type="Proteomes" id="UP000756132">
    <property type="component" value="Chromosome 1"/>
</dbReference>
<feature type="region of interest" description="Disordered" evidence="1">
    <location>
        <begin position="1"/>
        <end position="501"/>
    </location>
</feature>
<reference evidence="2" key="2">
    <citation type="journal article" date="2022" name="Microb. Genom.">
        <title>A chromosome-scale genome assembly of the tomato pathogen Cladosporium fulvum reveals a compartmentalized genome architecture and the presence of a dispensable chromosome.</title>
        <authorList>
            <person name="Zaccaron A.Z."/>
            <person name="Chen L.H."/>
            <person name="Samaras A."/>
            <person name="Stergiopoulos I."/>
        </authorList>
    </citation>
    <scope>NUCLEOTIDE SEQUENCE</scope>
    <source>
        <strain evidence="2">Race5_Kim</strain>
    </source>
</reference>
<evidence type="ECO:0000313" key="3">
    <source>
        <dbReference type="Proteomes" id="UP000756132"/>
    </source>
</evidence>
<sequence>MERLYYDSFGARPRDSRRNEVRDEQPRLKASAAGYDRSARQYDDRYDSRYHNPPSPTAERRRRPQRSPLRKRRSWPPQPFAEDEVTSLRRESNAKQLLREARKHEAPSRGSVDQDPLIQEVPEFINQHERRFVFADSGPKVNSTGILTPPTSEDGRARKARRRPSKLSINSDNRVPEMDKRTSSPYAYTKPTKLSHNTSRSSRYSSLDAPSPKSAGSSGTKTARFTDTTRPPPSPRRDSARLSPTSRRGNDYFTARKGADDNDNAVDDTDFDARRPQPRGKIMDQPLSQSPRTSVMDFAGQSGAAPPIRKVNLDARRNTDSQGTLPTLGRLNIERSRRPTPLMASTSLSGAQDVNLMASGSLDPRTAEHYPRSREASYTSSRGVSPANSNHSASHSPRMSSDLSREGSAIGSKPGSASTSRPPSPSPRTPATESPRLAKTEMDWSALLAANAARRAKPPSRLAETMSQEPSAEASRRTTPQESTGPKATSLPYPEDSSLMGGRIYMPEEQEHAYLPGKKASLAPNAYDYQNSTRSASPAPSNSSHVSSRSAHRPNISRGYSAGNVSSIEPRNAAEIRPRLAEMKRQESFATASETKKELQALMKKGLPPCTRPEPIAGHDDWYTVIGSSDIDFCPDCIDTLFERTVFRSQFRRSLPRNLNQKVQCAFGSPWIRLAWLLTLRQHRTDLGLLKDVAEIESTTEPCPGSVESVQSWYGLRDPDGLFVRDFHICFGDVRKIERLLPSLSGIFVKLPHRASCEKRICAIRTDSNRFSTYLDALVSTHEKAITSRKGADPMPLIDLIERRTRLQECTRDNMLIGSLWHFSPEIPSLTICEDCFESVVEPEIKRGSSVAKKFNRTVQPVYGEEIGSSCQLYSRRMRKAFQRAVEDNDFKYLARKSKERREAELWLQEKYKDVVTRAKRLSLEGDVSADDERRLNRDLEKISTEWKDRWE</sequence>
<gene>
    <name evidence="2" type="ORF">CLAFUR5_00748</name>
</gene>
<dbReference type="RefSeq" id="XP_047756043.1">
    <property type="nucleotide sequence ID" value="XM_047899896.1"/>
</dbReference>